<dbReference type="InterPro" id="IPR010918">
    <property type="entry name" value="PurM-like_C_dom"/>
</dbReference>
<proteinExistence type="inferred from homology"/>
<protein>
    <submittedName>
        <fullName evidence="4">Hydrogenase maturation factor</fullName>
    </submittedName>
</protein>
<evidence type="ECO:0000259" key="3">
    <source>
        <dbReference type="Pfam" id="PF02769"/>
    </source>
</evidence>
<dbReference type="SUPFAM" id="SSF56042">
    <property type="entry name" value="PurM C-terminal domain-like"/>
    <property type="match status" value="1"/>
</dbReference>
<reference evidence="4" key="1">
    <citation type="journal article" date="2014" name="Gene">
        <title>Genome-guided analysis of transformation efficiency and carbon dioxide assimilation by Moorella thermoacetica Y72.</title>
        <authorList>
            <person name="Tsukahara K."/>
            <person name="Kita A."/>
            <person name="Nakashimada Y."/>
            <person name="Hoshino T."/>
            <person name="Murakami K."/>
        </authorList>
    </citation>
    <scope>NUCLEOTIDE SEQUENCE [LARGE SCALE GENOMIC DNA]</scope>
    <source>
        <strain evidence="4">Y72</strain>
    </source>
</reference>
<dbReference type="NCBIfam" id="TIGR02124">
    <property type="entry name" value="hypE"/>
    <property type="match status" value="1"/>
</dbReference>
<dbReference type="InterPro" id="IPR016188">
    <property type="entry name" value="PurM-like_N"/>
</dbReference>
<dbReference type="AlphaFoldDB" id="A0A0S6UDB0"/>
<dbReference type="InterPro" id="IPR011854">
    <property type="entry name" value="HypE"/>
</dbReference>
<comment type="similarity">
    <text evidence="1">Belongs to the HypE family.</text>
</comment>
<accession>A0A0S6UDB0</accession>
<name>A0A0S6UDB0_NEOTH</name>
<dbReference type="CDD" id="cd02197">
    <property type="entry name" value="HypE"/>
    <property type="match status" value="1"/>
</dbReference>
<dbReference type="GO" id="GO:0051604">
    <property type="term" value="P:protein maturation"/>
    <property type="evidence" value="ECO:0007669"/>
    <property type="project" value="TreeGrafter"/>
</dbReference>
<dbReference type="SUPFAM" id="SSF55326">
    <property type="entry name" value="PurM N-terminal domain-like"/>
    <property type="match status" value="1"/>
</dbReference>
<sequence>MKGPARLTIDLNVFLQLEVAFRMKENGRDIVLLAHGDGGALTHELVNNLFLRHFESNILKTLTDAAVFSVNEGRMAITTDSFVVDPPFFPGGDVGKLAVCGTVNDLAVSGARPVYLTASFILEEGLPLADLESIVQSMAGACGVAGVEIVTGDTKVVEKGHLDKIFINTTGVGYIFPGVDLGYHRIKPGDKVLVNGSLGQHGIAVLCKRYGFDFAGQVMSDCAPLNGIISLLLKEIRGIKIMRDLTRGGLATTAKEIASACGLDIWLDENCIPVDAGVKGAAEMLGLDPLYLANEGKFMVIVTPEEAEKAVAVMQGHELGRDARIIGEVKPGKGNVYLSTSLGGTKLLDLMAGSPLPRIC</sequence>
<dbReference type="EMBL" id="DF238840">
    <property type="protein sequence ID" value="GAF25398.1"/>
    <property type="molecule type" value="Genomic_DNA"/>
</dbReference>
<evidence type="ECO:0000313" key="4">
    <source>
        <dbReference type="EMBL" id="GAF25398.1"/>
    </source>
</evidence>
<gene>
    <name evidence="4" type="ORF">MTY_0731</name>
</gene>
<dbReference type="Proteomes" id="UP000063718">
    <property type="component" value="Unassembled WGS sequence"/>
</dbReference>
<feature type="domain" description="PurM-like N-terminal" evidence="2">
    <location>
        <begin position="64"/>
        <end position="174"/>
    </location>
</feature>
<dbReference type="PANTHER" id="PTHR30303">
    <property type="entry name" value="HYDROGENASE ISOENZYMES FORMATION PROTEIN HYPE"/>
    <property type="match status" value="1"/>
</dbReference>
<dbReference type="InterPro" id="IPR036676">
    <property type="entry name" value="PurM-like_C_sf"/>
</dbReference>
<dbReference type="Gene3D" id="3.30.1330.10">
    <property type="entry name" value="PurM-like, N-terminal domain"/>
    <property type="match status" value="1"/>
</dbReference>
<dbReference type="Gene3D" id="3.90.650.10">
    <property type="entry name" value="PurM-like C-terminal domain"/>
    <property type="match status" value="1"/>
</dbReference>
<feature type="domain" description="PurM-like C-terminal" evidence="3">
    <location>
        <begin position="187"/>
        <end position="334"/>
    </location>
</feature>
<dbReference type="Pfam" id="PF02769">
    <property type="entry name" value="AIRS_C"/>
    <property type="match status" value="1"/>
</dbReference>
<dbReference type="PANTHER" id="PTHR30303:SF0">
    <property type="entry name" value="CARBAMOYL DEHYDRATASE HYPE"/>
    <property type="match status" value="1"/>
</dbReference>
<dbReference type="PIRSF" id="PIRSF005644">
    <property type="entry name" value="Hdrgns_mtr_HypE"/>
    <property type="match status" value="1"/>
</dbReference>
<organism evidence="4">
    <name type="scientific">Moorella thermoacetica Y72</name>
    <dbReference type="NCBI Taxonomy" id="1325331"/>
    <lineage>
        <taxon>Bacteria</taxon>
        <taxon>Bacillati</taxon>
        <taxon>Bacillota</taxon>
        <taxon>Clostridia</taxon>
        <taxon>Neomoorellales</taxon>
        <taxon>Neomoorellaceae</taxon>
        <taxon>Neomoorella</taxon>
    </lineage>
</organism>
<dbReference type="InterPro" id="IPR036921">
    <property type="entry name" value="PurM-like_N_sf"/>
</dbReference>
<dbReference type="Pfam" id="PF00586">
    <property type="entry name" value="AIRS"/>
    <property type="match status" value="1"/>
</dbReference>
<evidence type="ECO:0000256" key="1">
    <source>
        <dbReference type="ARBA" id="ARBA00006243"/>
    </source>
</evidence>
<evidence type="ECO:0000259" key="2">
    <source>
        <dbReference type="Pfam" id="PF00586"/>
    </source>
</evidence>